<reference evidence="2" key="1">
    <citation type="submission" date="2024-06" db="EMBL/GenBank/DDBJ databases">
        <title>Multi-omics analyses provide insights into the biosynthesis of the anticancer antibiotic pleurotin in Hohenbuehelia grisea.</title>
        <authorList>
            <person name="Weaver J.A."/>
            <person name="Alberti F."/>
        </authorList>
    </citation>
    <scope>NUCLEOTIDE SEQUENCE [LARGE SCALE GENOMIC DNA]</scope>
    <source>
        <strain evidence="2">T-177</strain>
    </source>
</reference>
<accession>A0ABR3JPL0</accession>
<evidence type="ECO:0000313" key="1">
    <source>
        <dbReference type="EMBL" id="KAL0957691.1"/>
    </source>
</evidence>
<comment type="caution">
    <text evidence="1">The sequence shown here is derived from an EMBL/GenBank/DDBJ whole genome shotgun (WGS) entry which is preliminary data.</text>
</comment>
<gene>
    <name evidence="1" type="ORF">HGRIS_014905</name>
</gene>
<dbReference type="Proteomes" id="UP001556367">
    <property type="component" value="Unassembled WGS sequence"/>
</dbReference>
<organism evidence="1 2">
    <name type="scientific">Hohenbuehelia grisea</name>
    <dbReference type="NCBI Taxonomy" id="104357"/>
    <lineage>
        <taxon>Eukaryota</taxon>
        <taxon>Fungi</taxon>
        <taxon>Dikarya</taxon>
        <taxon>Basidiomycota</taxon>
        <taxon>Agaricomycotina</taxon>
        <taxon>Agaricomycetes</taxon>
        <taxon>Agaricomycetidae</taxon>
        <taxon>Agaricales</taxon>
        <taxon>Pleurotineae</taxon>
        <taxon>Pleurotaceae</taxon>
        <taxon>Hohenbuehelia</taxon>
    </lineage>
</organism>
<dbReference type="EMBL" id="JASNQZ010000005">
    <property type="protein sequence ID" value="KAL0957691.1"/>
    <property type="molecule type" value="Genomic_DNA"/>
</dbReference>
<name>A0ABR3JPL0_9AGAR</name>
<protein>
    <submittedName>
        <fullName evidence="1">Uncharacterized protein</fullName>
    </submittedName>
</protein>
<sequence>MPDGILRLALRNLRSIIMFPGTNDAQDMTLSRVKFYHESVRDFMGEAQRAGVFHVGESQGFDFVNQLFVEYVRHSKPMDVKTDHDLMYVIRHRIVHSPNDVYRFPQSIIGRIDTQFIRNALFALSISERRLISSSLDVPVWFFCHIIFAIYDPDEPSDLVDQMVRELQ</sequence>
<keyword evidence="2" id="KW-1185">Reference proteome</keyword>
<proteinExistence type="predicted"/>
<evidence type="ECO:0000313" key="2">
    <source>
        <dbReference type="Proteomes" id="UP001556367"/>
    </source>
</evidence>